<protein>
    <recommendedName>
        <fullName evidence="3">Ribosomal protein</fullName>
    </recommendedName>
</protein>
<dbReference type="Proteomes" id="UP001432322">
    <property type="component" value="Unassembled WGS sequence"/>
</dbReference>
<dbReference type="EMBL" id="BTSY01000003">
    <property type="protein sequence ID" value="GMT19287.1"/>
    <property type="molecule type" value="Genomic_DNA"/>
</dbReference>
<sequence>MGRKRTLKQRKQILETAAIRKTTSLANRRHNYRGRNIWIKYARRDGSFTPYTQIADVTSEETESICRLLDIRPAKGPMEIRKEKIVNKLEQGGRTMTVLWRAA</sequence>
<dbReference type="AlphaFoldDB" id="A0AAV5VML7"/>
<keyword evidence="2" id="KW-1185">Reference proteome</keyword>
<proteinExistence type="predicted"/>
<gene>
    <name evidence="1" type="ORF">PFISCL1PPCAC_10584</name>
</gene>
<comment type="caution">
    <text evidence="1">The sequence shown here is derived from an EMBL/GenBank/DDBJ whole genome shotgun (WGS) entry which is preliminary data.</text>
</comment>
<reference evidence="1" key="1">
    <citation type="submission" date="2023-10" db="EMBL/GenBank/DDBJ databases">
        <title>Genome assembly of Pristionchus species.</title>
        <authorList>
            <person name="Yoshida K."/>
            <person name="Sommer R.J."/>
        </authorList>
    </citation>
    <scope>NUCLEOTIDE SEQUENCE</scope>
    <source>
        <strain evidence="1">RS5133</strain>
    </source>
</reference>
<evidence type="ECO:0000313" key="2">
    <source>
        <dbReference type="Proteomes" id="UP001432322"/>
    </source>
</evidence>
<name>A0AAV5VML7_9BILA</name>
<accession>A0AAV5VML7</accession>
<evidence type="ECO:0008006" key="3">
    <source>
        <dbReference type="Google" id="ProtNLM"/>
    </source>
</evidence>
<organism evidence="1 2">
    <name type="scientific">Pristionchus fissidentatus</name>
    <dbReference type="NCBI Taxonomy" id="1538716"/>
    <lineage>
        <taxon>Eukaryota</taxon>
        <taxon>Metazoa</taxon>
        <taxon>Ecdysozoa</taxon>
        <taxon>Nematoda</taxon>
        <taxon>Chromadorea</taxon>
        <taxon>Rhabditida</taxon>
        <taxon>Rhabditina</taxon>
        <taxon>Diplogasteromorpha</taxon>
        <taxon>Diplogasteroidea</taxon>
        <taxon>Neodiplogasteridae</taxon>
        <taxon>Pristionchus</taxon>
    </lineage>
</organism>
<evidence type="ECO:0000313" key="1">
    <source>
        <dbReference type="EMBL" id="GMT19287.1"/>
    </source>
</evidence>